<evidence type="ECO:0000313" key="8">
    <source>
        <dbReference type="EMBL" id="KDR15141.1"/>
    </source>
</evidence>
<keyword evidence="4 6" id="KW-0663">Pyridoxal phosphate</keyword>
<dbReference type="GO" id="GO:0030170">
    <property type="term" value="F:pyridoxal phosphate binding"/>
    <property type="evidence" value="ECO:0007669"/>
    <property type="project" value="InterPro"/>
</dbReference>
<dbReference type="InterPro" id="IPR002129">
    <property type="entry name" value="PyrdxlP-dep_de-COase"/>
</dbReference>
<keyword evidence="5 7" id="KW-0456">Lyase</keyword>
<feature type="modified residue" description="N6-(pyridoxal phosphate)lysine" evidence="6">
    <location>
        <position position="306"/>
    </location>
</feature>
<accession>A0A067QZX6</accession>
<keyword evidence="3" id="KW-0210">Decarboxylase</keyword>
<reference evidence="8 9" key="1">
    <citation type="journal article" date="2014" name="Nat. Commun.">
        <title>Molecular traces of alternative social organization in a termite genome.</title>
        <authorList>
            <person name="Terrapon N."/>
            <person name="Li C."/>
            <person name="Robertson H.M."/>
            <person name="Ji L."/>
            <person name="Meng X."/>
            <person name="Booth W."/>
            <person name="Chen Z."/>
            <person name="Childers C.P."/>
            <person name="Glastad K.M."/>
            <person name="Gokhale K."/>
            <person name="Gowin J."/>
            <person name="Gronenberg W."/>
            <person name="Hermansen R.A."/>
            <person name="Hu H."/>
            <person name="Hunt B.G."/>
            <person name="Huylmans A.K."/>
            <person name="Khalil S.M."/>
            <person name="Mitchell R.D."/>
            <person name="Munoz-Torres M.C."/>
            <person name="Mustard J.A."/>
            <person name="Pan H."/>
            <person name="Reese J.T."/>
            <person name="Scharf M.E."/>
            <person name="Sun F."/>
            <person name="Vogel H."/>
            <person name="Xiao J."/>
            <person name="Yang W."/>
            <person name="Yang Z."/>
            <person name="Yang Z."/>
            <person name="Zhou J."/>
            <person name="Zhu J."/>
            <person name="Brent C.S."/>
            <person name="Elsik C.G."/>
            <person name="Goodisman M.A."/>
            <person name="Liberles D.A."/>
            <person name="Roe R.M."/>
            <person name="Vargo E.L."/>
            <person name="Vilcinskas A."/>
            <person name="Wang J."/>
            <person name="Bornberg-Bauer E."/>
            <person name="Korb J."/>
            <person name="Zhang G."/>
            <person name="Liebig J."/>
        </authorList>
    </citation>
    <scope>NUCLEOTIDE SEQUENCE [LARGE SCALE GENOMIC DNA]</scope>
    <source>
        <tissue evidence="8">Whole organism</tissue>
    </source>
</reference>
<dbReference type="eggNOG" id="KOG0629">
    <property type="taxonomic scope" value="Eukaryota"/>
</dbReference>
<dbReference type="GO" id="GO:0016831">
    <property type="term" value="F:carboxy-lyase activity"/>
    <property type="evidence" value="ECO:0007669"/>
    <property type="project" value="UniProtKB-KW"/>
</dbReference>
<dbReference type="OrthoDB" id="392571at2759"/>
<dbReference type="EMBL" id="KK852844">
    <property type="protein sequence ID" value="KDR15141.1"/>
    <property type="molecule type" value="Genomic_DNA"/>
</dbReference>
<comment type="cofactor">
    <cofactor evidence="1 6 7">
        <name>pyridoxal 5'-phosphate</name>
        <dbReference type="ChEBI" id="CHEBI:597326"/>
    </cofactor>
</comment>
<dbReference type="GO" id="GO:0019752">
    <property type="term" value="P:carboxylic acid metabolic process"/>
    <property type="evidence" value="ECO:0007669"/>
    <property type="project" value="InterPro"/>
</dbReference>
<name>A0A067QZX6_ZOONE</name>
<dbReference type="Gene3D" id="3.40.640.10">
    <property type="entry name" value="Type I PLP-dependent aspartate aminotransferase-like (Major domain)"/>
    <property type="match status" value="1"/>
</dbReference>
<dbReference type="CDD" id="cd06450">
    <property type="entry name" value="DOPA_deC_like"/>
    <property type="match status" value="1"/>
</dbReference>
<dbReference type="OMA" id="LAVPQQC"/>
<sequence length="493" mass="55565">MGSMRKNWFHSLPNEALHAEFLQDVSKLLLKEAVFAGTQRKNPVVRFHDPDHLYDLLNLTPTEKPATHTELLKAICDTINFSVKTGHPYFINQLFSSVDPYGLAGQWVTDALNPSMYTYEVAPVFTLMEAVVLEEICQLVGFPSGDGMFCPGGSFANGTAINLARFKYFPDIKRDGLGCAPKLVMFASEDAHYSVHKMAALLGLGEQNVCSVQTDKTGRMDSLYLESQVQRIIATGAVPFMVVATAGTTVLGAFDPLPAIADVCTKYNLWFHVDAAWGGGLLFSRTHHHKLIGLDRADSVVWNPHKLLAAPQQCSMLLVRHPNIIKACHACNATYLFQKDKFYDVSIDFGDKYLQCGRRADVFKFWFMWKAKGSIGFEEHVNALMDCASYITTSLRQRPSFKLVLEPEFINVCFWYIPQSLQGLQEQPDFNEKLHKIAPRMKELMMRKGSMMISYQPLQSLPNFFRFVVQNSGVTHQDVDYFLDELDRLGADL</sequence>
<dbReference type="GO" id="GO:0005737">
    <property type="term" value="C:cytoplasm"/>
    <property type="evidence" value="ECO:0007669"/>
    <property type="project" value="TreeGrafter"/>
</dbReference>
<dbReference type="AlphaFoldDB" id="A0A067QZX6"/>
<dbReference type="Gene3D" id="3.90.1150.170">
    <property type="match status" value="1"/>
</dbReference>
<keyword evidence="9" id="KW-1185">Reference proteome</keyword>
<evidence type="ECO:0000256" key="6">
    <source>
        <dbReference type="PIRSR" id="PIRSR602129-50"/>
    </source>
</evidence>
<dbReference type="PANTHER" id="PTHR45677">
    <property type="entry name" value="GLUTAMATE DECARBOXYLASE-RELATED"/>
    <property type="match status" value="1"/>
</dbReference>
<dbReference type="InterPro" id="IPR015421">
    <property type="entry name" value="PyrdxlP-dep_Trfase_major"/>
</dbReference>
<evidence type="ECO:0000256" key="3">
    <source>
        <dbReference type="ARBA" id="ARBA00022793"/>
    </source>
</evidence>
<proteinExistence type="inferred from homology"/>
<comment type="similarity">
    <text evidence="2 7">Belongs to the group II decarboxylase family.</text>
</comment>
<dbReference type="InParanoid" id="A0A067QZX6"/>
<gene>
    <name evidence="8" type="ORF">L798_10861</name>
</gene>
<protein>
    <submittedName>
        <fullName evidence="8">Cysteine sulfinic acid decarboxylase</fullName>
    </submittedName>
</protein>
<evidence type="ECO:0000256" key="2">
    <source>
        <dbReference type="ARBA" id="ARBA00009533"/>
    </source>
</evidence>
<dbReference type="InterPro" id="IPR015424">
    <property type="entry name" value="PyrdxlP-dep_Trfase"/>
</dbReference>
<dbReference type="Pfam" id="PF00282">
    <property type="entry name" value="Pyridoxal_deC"/>
    <property type="match status" value="1"/>
</dbReference>
<dbReference type="PANTHER" id="PTHR45677:SF12">
    <property type="entry name" value="BLACK, ISOFORM A"/>
    <property type="match status" value="1"/>
</dbReference>
<dbReference type="SUPFAM" id="SSF53383">
    <property type="entry name" value="PLP-dependent transferases"/>
    <property type="match status" value="1"/>
</dbReference>
<dbReference type="Proteomes" id="UP000027135">
    <property type="component" value="Unassembled WGS sequence"/>
</dbReference>
<evidence type="ECO:0000256" key="4">
    <source>
        <dbReference type="ARBA" id="ARBA00022898"/>
    </source>
</evidence>
<evidence type="ECO:0000256" key="1">
    <source>
        <dbReference type="ARBA" id="ARBA00001933"/>
    </source>
</evidence>
<evidence type="ECO:0000256" key="5">
    <source>
        <dbReference type="ARBA" id="ARBA00023239"/>
    </source>
</evidence>
<evidence type="ECO:0000313" key="9">
    <source>
        <dbReference type="Proteomes" id="UP000027135"/>
    </source>
</evidence>
<evidence type="ECO:0000256" key="7">
    <source>
        <dbReference type="RuleBase" id="RU000382"/>
    </source>
</evidence>
<organism evidence="8 9">
    <name type="scientific">Zootermopsis nevadensis</name>
    <name type="common">Dampwood termite</name>
    <dbReference type="NCBI Taxonomy" id="136037"/>
    <lineage>
        <taxon>Eukaryota</taxon>
        <taxon>Metazoa</taxon>
        <taxon>Ecdysozoa</taxon>
        <taxon>Arthropoda</taxon>
        <taxon>Hexapoda</taxon>
        <taxon>Insecta</taxon>
        <taxon>Pterygota</taxon>
        <taxon>Neoptera</taxon>
        <taxon>Polyneoptera</taxon>
        <taxon>Dictyoptera</taxon>
        <taxon>Blattodea</taxon>
        <taxon>Blattoidea</taxon>
        <taxon>Termitoidae</taxon>
        <taxon>Termopsidae</taxon>
        <taxon>Zootermopsis</taxon>
    </lineage>
</organism>
<dbReference type="STRING" id="136037.A0A067QZX6"/>